<dbReference type="RefSeq" id="WP_248670205.1">
    <property type="nucleotide sequence ID" value="NZ_JALPRX010000197.1"/>
</dbReference>
<organism evidence="1 2">
    <name type="scientific">Roseomonas acroporae</name>
    <dbReference type="NCBI Taxonomy" id="2937791"/>
    <lineage>
        <taxon>Bacteria</taxon>
        <taxon>Pseudomonadati</taxon>
        <taxon>Pseudomonadota</taxon>
        <taxon>Alphaproteobacteria</taxon>
        <taxon>Acetobacterales</taxon>
        <taxon>Roseomonadaceae</taxon>
        <taxon>Roseomonas</taxon>
    </lineage>
</organism>
<protein>
    <submittedName>
        <fullName evidence="1">Uncharacterized protein</fullName>
    </submittedName>
</protein>
<reference evidence="1" key="1">
    <citation type="submission" date="2022-04" db="EMBL/GenBank/DDBJ databases">
        <title>Roseomonas acroporae sp. nov., isolated from coral Acropora digitifera.</title>
        <authorList>
            <person name="Sun H."/>
        </authorList>
    </citation>
    <scope>NUCLEOTIDE SEQUENCE</scope>
    <source>
        <strain evidence="1">NAR14</strain>
    </source>
</reference>
<evidence type="ECO:0000313" key="2">
    <source>
        <dbReference type="Proteomes" id="UP001139516"/>
    </source>
</evidence>
<evidence type="ECO:0000313" key="1">
    <source>
        <dbReference type="EMBL" id="MCK8788164.1"/>
    </source>
</evidence>
<dbReference type="EMBL" id="JALPRX010000197">
    <property type="protein sequence ID" value="MCK8788164.1"/>
    <property type="molecule type" value="Genomic_DNA"/>
</dbReference>
<dbReference type="AlphaFoldDB" id="A0A9X1YCB3"/>
<dbReference type="Proteomes" id="UP001139516">
    <property type="component" value="Unassembled WGS sequence"/>
</dbReference>
<gene>
    <name evidence="1" type="ORF">M0638_27835</name>
</gene>
<keyword evidence="2" id="KW-1185">Reference proteome</keyword>
<sequence length="68" mass="7488">WRFVPLARLGKSYPEGVLGLTWGKRDWLVIPPEGSPEPARAFKTRGEAQRWTTAQIRAARQQAAGGAA</sequence>
<accession>A0A9X1YCB3</accession>
<proteinExistence type="predicted"/>
<comment type="caution">
    <text evidence="1">The sequence shown here is derived from an EMBL/GenBank/DDBJ whole genome shotgun (WGS) entry which is preliminary data.</text>
</comment>
<name>A0A9X1YCB3_9PROT</name>
<feature type="non-terminal residue" evidence="1">
    <location>
        <position position="1"/>
    </location>
</feature>